<accession>A0AAJ0U8X0</accession>
<comment type="caution">
    <text evidence="1">The sequence shown here is derived from an EMBL/GenBank/DDBJ whole genome shotgun (WGS) entry which is preliminary data.</text>
</comment>
<reference evidence="1" key="1">
    <citation type="submission" date="2017-08" db="EMBL/GenBank/DDBJ databases">
        <authorList>
            <person name="Imhoff J.F."/>
            <person name="Rahn T."/>
            <person name="Kuenzel S."/>
            <person name="Neulinger S.C."/>
        </authorList>
    </citation>
    <scope>NUCLEOTIDE SEQUENCE</scope>
    <source>
        <strain evidence="1">DSM 11080</strain>
    </source>
</reference>
<proteinExistence type="predicted"/>
<sequence>MSAHSAHGDAGQVRYLGHWPELLGDLGLLGSVWIETESPGLRVVQRQRLTGLRVRGLVGYLDTPEYQVRLLLDACHALRALDDAQGLLVEELGGQPLVSLRLDARSHPLPLRVLLSSLGAQDRSVVPAPHPRQEAPIAALEQHAVGRLQRDCQTLGPDLGFREVAELSGRLSLQPEQLRQMTAEAGAEAVAVDPSLVPCALETLADQVYPLALSSGSRGWVSRAVQSVYGHAYVDGQLALRGDAARLELDVRAIDSAWVVGRRSGERDERSLRLYDADGRAIAVIASGADPWSCGRRDDGGARVSAGRPHGQWRPDAVRLWTTLMNALTS</sequence>
<gene>
    <name evidence="1" type="ORF">CKO40_19145</name>
</gene>
<reference evidence="1" key="2">
    <citation type="journal article" date="2020" name="Microorganisms">
        <title>Osmotic Adaptation and Compatible Solute Biosynthesis of Phototrophic Bacteria as Revealed from Genome Analyses.</title>
        <authorList>
            <person name="Imhoff J.F."/>
            <person name="Rahn T."/>
            <person name="Kunzel S."/>
            <person name="Keller A."/>
            <person name="Neulinger S.C."/>
        </authorList>
    </citation>
    <scope>NUCLEOTIDE SEQUENCE</scope>
    <source>
        <strain evidence="1">DSM 11080</strain>
    </source>
</reference>
<dbReference type="AlphaFoldDB" id="A0AAJ0U8X0"/>
<dbReference type="InterPro" id="IPR053733">
    <property type="entry name" value="Heme_Transport_Util_sf"/>
</dbReference>
<evidence type="ECO:0000313" key="1">
    <source>
        <dbReference type="EMBL" id="MBK1706602.1"/>
    </source>
</evidence>
<evidence type="ECO:0000313" key="2">
    <source>
        <dbReference type="Proteomes" id="UP001296776"/>
    </source>
</evidence>
<evidence type="ECO:0008006" key="3">
    <source>
        <dbReference type="Google" id="ProtNLM"/>
    </source>
</evidence>
<name>A0AAJ0U8X0_9GAMM</name>
<dbReference type="EMBL" id="NRSJ01000045">
    <property type="protein sequence ID" value="MBK1706602.1"/>
    <property type="molecule type" value="Genomic_DNA"/>
</dbReference>
<dbReference type="SUPFAM" id="SSF144064">
    <property type="entry name" value="Heme iron utilization protein-like"/>
    <property type="match status" value="1"/>
</dbReference>
<dbReference type="Gene3D" id="3.40.1570.10">
    <property type="entry name" value="HemS/ChuS/ChuX like domains"/>
    <property type="match status" value="2"/>
</dbReference>
<keyword evidence="2" id="KW-1185">Reference proteome</keyword>
<organism evidence="1 2">
    <name type="scientific">Halochromatium glycolicum</name>
    <dbReference type="NCBI Taxonomy" id="85075"/>
    <lineage>
        <taxon>Bacteria</taxon>
        <taxon>Pseudomonadati</taxon>
        <taxon>Pseudomonadota</taxon>
        <taxon>Gammaproteobacteria</taxon>
        <taxon>Chromatiales</taxon>
        <taxon>Chromatiaceae</taxon>
        <taxon>Halochromatium</taxon>
    </lineage>
</organism>
<dbReference type="Proteomes" id="UP001296776">
    <property type="component" value="Unassembled WGS sequence"/>
</dbReference>
<protein>
    <recommendedName>
        <fullName evidence="3">Hemin transport protein</fullName>
    </recommendedName>
</protein>